<dbReference type="InterPro" id="IPR046174">
    <property type="entry name" value="DUF6176"/>
</dbReference>
<dbReference type="RefSeq" id="WP_209531337.1">
    <property type="nucleotide sequence ID" value="NZ_JAEEGA010000017.1"/>
</dbReference>
<comment type="caution">
    <text evidence="1">The sequence shown here is derived from an EMBL/GenBank/DDBJ whole genome shotgun (WGS) entry which is preliminary data.</text>
</comment>
<dbReference type="EMBL" id="JAEEGA010000017">
    <property type="protein sequence ID" value="MBP1043526.1"/>
    <property type="molecule type" value="Genomic_DNA"/>
</dbReference>
<reference evidence="1" key="1">
    <citation type="submission" date="2020-12" db="EMBL/GenBank/DDBJ databases">
        <title>Vagococcus allomyrinae sp. nov. and Enterococcus lavae sp. nov., isolated from the larvae of Allomyrina dichotoma.</title>
        <authorList>
            <person name="Lee S.D."/>
        </authorList>
    </citation>
    <scope>NUCLEOTIDE SEQUENCE</scope>
    <source>
        <strain evidence="1">BWB3-3</strain>
    </source>
</reference>
<gene>
    <name evidence="1" type="ORF">I6N95_21095</name>
</gene>
<keyword evidence="2" id="KW-1185">Reference proteome</keyword>
<proteinExistence type="predicted"/>
<evidence type="ECO:0000313" key="1">
    <source>
        <dbReference type="EMBL" id="MBP1043526.1"/>
    </source>
</evidence>
<accession>A0A940SXP7</accession>
<dbReference type="AlphaFoldDB" id="A0A940SXP7"/>
<dbReference type="Pfam" id="PF19673">
    <property type="entry name" value="DUF6176"/>
    <property type="match status" value="1"/>
</dbReference>
<name>A0A940SXP7_9ENTE</name>
<organism evidence="1 2">
    <name type="scientific">Vagococcus allomyrinae</name>
    <dbReference type="NCBI Taxonomy" id="2794353"/>
    <lineage>
        <taxon>Bacteria</taxon>
        <taxon>Bacillati</taxon>
        <taxon>Bacillota</taxon>
        <taxon>Bacilli</taxon>
        <taxon>Lactobacillales</taxon>
        <taxon>Enterococcaceae</taxon>
        <taxon>Vagococcus</taxon>
    </lineage>
</organism>
<protein>
    <submittedName>
        <fullName evidence="1">Uncharacterized protein</fullName>
    </submittedName>
</protein>
<evidence type="ECO:0000313" key="2">
    <source>
        <dbReference type="Proteomes" id="UP000674938"/>
    </source>
</evidence>
<dbReference type="Proteomes" id="UP000674938">
    <property type="component" value="Unassembled WGS sequence"/>
</dbReference>
<sequence length="115" mass="13339">MAKTELSRYRVLAGKEALVKEWMAFLQDHLSEVLLTLEQEKMYVEAIFQEELAGVTYLYWFSVQGEGAVDVGDSDFAVDKQHLRYWEACIDSQYGEVLLQTNLTMIPDYLTNMMK</sequence>